<dbReference type="Pfam" id="PF17390">
    <property type="entry name" value="Bac_rhamnosid_C"/>
    <property type="match status" value="1"/>
</dbReference>
<gene>
    <name evidence="8" type="ORF">L0668_12105</name>
</gene>
<dbReference type="Gene3D" id="2.60.120.260">
    <property type="entry name" value="Galactose-binding domain-like"/>
    <property type="match status" value="2"/>
</dbReference>
<keyword evidence="3 8" id="KW-0378">Hydrolase</keyword>
<dbReference type="Pfam" id="PF17389">
    <property type="entry name" value="Bac_rhamnosid6H"/>
    <property type="match status" value="1"/>
</dbReference>
<dbReference type="PANTHER" id="PTHR33307">
    <property type="entry name" value="ALPHA-RHAMNOSIDASE (EUROFUNG)"/>
    <property type="match status" value="1"/>
</dbReference>
<sequence>MGIPSVNNKISRLLQVVVITITLFSCGKNQGVSHAQSTNSLAPIQLKVGAGAINPVGYYDPAPSFSWKIPADSTATFQSAYQIQVASSLDSLKNKADLWDSHKVLTDSNAWINYQGTPLTSRQIVYWRVRYWDETNQQSDWSPINIFELGLLDNTQWQGEWIRHPDTGETITFKKGTSKEFSNTLYRPQYLRTQFSGKPNVQKARLYVTAKGVFKPYLNGQAIGNDTMTPGWTPYKQRIETLTYDVTDKILTGNNVLGAILAEGWYTGRILSPQKRDVPAPYFLAQLEISYDNGQTQVITSNKDWRATHNGPIQMAGNYDGEFYDQSKEMPGWAAANFDDSSWNTVITQTIDPKVELEPKRHAPVRNIKTLPAQQLVSQNDGAIIFDMGQNMVGVPKVNIPVIKGQKVQLRFSEALEHDKFYVKNLRSAKVTDYYLPSQTGMTEYQPTFTFHGYRYVEISGHDTSKTPSTSWIKAVVQHSDFDVYENFESSHPKLNQLQRNITWGLRSNFYDIPLDCPQRDERLGWTGDAQVFAAPSMYMADVYSFWSAWLKTVREEQADNGRVPNFIPTKQNKHTKGASSGWGDAVTVIPWELYQLTGDKRILVDNFEMMTKWLDYHKSQSKDYISNMQSFQDWLQPFPEGEGRAGRRGDTDKSLISTAYYARSVEYTAKTSKVLGKTELAQQLEQLHQQIKTAYRQAFYDNDLKVIKGSSTQTSYLLPLEFELFDSNEKEVAQKHLLNEFKESKHHLRTGFLGTPLLAPVLQKMGKSDLMFELLFKETYPSWFYSINNGATTTWERWNSYSLTEGYNSESMNSLNHYAYGAVAKWFYQGILGIKPLVPGFKKISVEPQFNTKLTSAKGHYQTPQGKISINWELKGTHITVDLTIPKNTQAELNLPTIKNLVIRQNNQPILFSDPIPKLLPGRYLITGESISL</sequence>
<reference evidence="8 9" key="1">
    <citation type="submission" date="2022-01" db="EMBL/GenBank/DDBJ databases">
        <title>Paraglaciecola sp. G1-23.</title>
        <authorList>
            <person name="Jin M.S."/>
            <person name="Han D.M."/>
            <person name="Kim H.M."/>
            <person name="Jeon C.O."/>
        </authorList>
    </citation>
    <scope>NUCLEOTIDE SEQUENCE [LARGE SCALE GENOMIC DNA]</scope>
    <source>
        <strain evidence="8 9">G1-23</strain>
    </source>
</reference>
<proteinExistence type="predicted"/>
<evidence type="ECO:0000313" key="8">
    <source>
        <dbReference type="EMBL" id="MCF2948854.1"/>
    </source>
</evidence>
<evidence type="ECO:0000256" key="2">
    <source>
        <dbReference type="ARBA" id="ARBA00012652"/>
    </source>
</evidence>
<dbReference type="InterPro" id="IPR035396">
    <property type="entry name" value="Bac_rhamnosid6H"/>
</dbReference>
<evidence type="ECO:0000259" key="5">
    <source>
        <dbReference type="Pfam" id="PF08531"/>
    </source>
</evidence>
<comment type="catalytic activity">
    <reaction evidence="1">
        <text>Hydrolysis of terminal non-reducing alpha-L-rhamnose residues in alpha-L-rhamnosides.</text>
        <dbReference type="EC" id="3.2.1.40"/>
    </reaction>
</comment>
<dbReference type="EMBL" id="JAKGAS010000006">
    <property type="protein sequence ID" value="MCF2948854.1"/>
    <property type="molecule type" value="Genomic_DNA"/>
</dbReference>
<name>A0ABS9D7G0_9ALTE</name>
<dbReference type="Pfam" id="PF25788">
    <property type="entry name" value="Ig_Rha78A_N"/>
    <property type="match status" value="1"/>
</dbReference>
<evidence type="ECO:0000259" key="7">
    <source>
        <dbReference type="Pfam" id="PF17390"/>
    </source>
</evidence>
<dbReference type="Gene3D" id="2.60.420.10">
    <property type="entry name" value="Maltose phosphorylase, domain 3"/>
    <property type="match status" value="1"/>
</dbReference>
<dbReference type="PIRSF" id="PIRSF010631">
    <property type="entry name" value="A-rhamnsds"/>
    <property type="match status" value="1"/>
</dbReference>
<dbReference type="InterPro" id="IPR012341">
    <property type="entry name" value="6hp_glycosidase-like_sf"/>
</dbReference>
<organism evidence="8 9">
    <name type="scientific">Paraglaciecola algarum</name>
    <dbReference type="NCBI Taxonomy" id="3050085"/>
    <lineage>
        <taxon>Bacteria</taxon>
        <taxon>Pseudomonadati</taxon>
        <taxon>Pseudomonadota</taxon>
        <taxon>Gammaproteobacteria</taxon>
        <taxon>Alteromonadales</taxon>
        <taxon>Alteromonadaceae</taxon>
        <taxon>Paraglaciecola</taxon>
    </lineage>
</organism>
<dbReference type="PANTHER" id="PTHR33307:SF6">
    <property type="entry name" value="ALPHA-RHAMNOSIDASE (EUROFUNG)-RELATED"/>
    <property type="match status" value="1"/>
</dbReference>
<comment type="caution">
    <text evidence="8">The sequence shown here is derived from an EMBL/GenBank/DDBJ whole genome shotgun (WGS) entry which is preliminary data.</text>
</comment>
<dbReference type="Gene3D" id="2.60.40.10">
    <property type="entry name" value="Immunoglobulins"/>
    <property type="match status" value="1"/>
</dbReference>
<dbReference type="SUPFAM" id="SSF48208">
    <property type="entry name" value="Six-hairpin glycosidases"/>
    <property type="match status" value="1"/>
</dbReference>
<dbReference type="InterPro" id="IPR008928">
    <property type="entry name" value="6-hairpin_glycosidase_sf"/>
</dbReference>
<keyword evidence="9" id="KW-1185">Reference proteome</keyword>
<dbReference type="InterPro" id="IPR013783">
    <property type="entry name" value="Ig-like_fold"/>
</dbReference>
<dbReference type="Proteomes" id="UP001521137">
    <property type="component" value="Unassembled WGS sequence"/>
</dbReference>
<protein>
    <recommendedName>
        <fullName evidence="2">alpha-L-rhamnosidase</fullName>
        <ecNumber evidence="2">3.2.1.40</ecNumber>
    </recommendedName>
</protein>
<accession>A0ABS9D7G0</accession>
<dbReference type="RefSeq" id="WP_235312894.1">
    <property type="nucleotide sequence ID" value="NZ_JAKGAS010000006.1"/>
</dbReference>
<feature type="domain" description="Alpha-L-rhamnosidase concanavalin-like" evidence="4">
    <location>
        <begin position="380"/>
        <end position="477"/>
    </location>
</feature>
<dbReference type="GO" id="GO:0016787">
    <property type="term" value="F:hydrolase activity"/>
    <property type="evidence" value="ECO:0007669"/>
    <property type="project" value="UniProtKB-KW"/>
</dbReference>
<dbReference type="Gene3D" id="1.50.10.10">
    <property type="match status" value="1"/>
</dbReference>
<feature type="domain" description="Alpha-L-rhamnosidase six-hairpin glycosidase" evidence="6">
    <location>
        <begin position="487"/>
        <end position="831"/>
    </location>
</feature>
<dbReference type="InterPro" id="IPR008902">
    <property type="entry name" value="Rhamnosid_concanavalin"/>
</dbReference>
<dbReference type="Pfam" id="PF08531">
    <property type="entry name" value="Bac_rhamnosid_N"/>
    <property type="match status" value="1"/>
</dbReference>
<dbReference type="InterPro" id="IPR035398">
    <property type="entry name" value="Bac_rhamnosid_C"/>
</dbReference>
<evidence type="ECO:0000259" key="6">
    <source>
        <dbReference type="Pfam" id="PF17389"/>
    </source>
</evidence>
<dbReference type="EC" id="3.2.1.40" evidence="2"/>
<evidence type="ECO:0000313" key="9">
    <source>
        <dbReference type="Proteomes" id="UP001521137"/>
    </source>
</evidence>
<dbReference type="InterPro" id="IPR013737">
    <property type="entry name" value="Bac_rhamnosid_N"/>
</dbReference>
<evidence type="ECO:0000256" key="1">
    <source>
        <dbReference type="ARBA" id="ARBA00001445"/>
    </source>
</evidence>
<feature type="domain" description="Bacterial alpha-L-rhamnosidase N-terminal" evidence="5">
    <location>
        <begin position="200"/>
        <end position="367"/>
    </location>
</feature>
<evidence type="ECO:0000259" key="4">
    <source>
        <dbReference type="Pfam" id="PF05592"/>
    </source>
</evidence>
<evidence type="ECO:0000256" key="3">
    <source>
        <dbReference type="ARBA" id="ARBA00022801"/>
    </source>
</evidence>
<dbReference type="Pfam" id="PF05592">
    <property type="entry name" value="Bac_rhamnosid"/>
    <property type="match status" value="1"/>
</dbReference>
<feature type="domain" description="Alpha-L-rhamnosidase C-terminal" evidence="7">
    <location>
        <begin position="834"/>
        <end position="906"/>
    </location>
</feature>
<dbReference type="InterPro" id="IPR016007">
    <property type="entry name" value="Alpha_rhamnosid"/>
</dbReference>